<evidence type="ECO:0000313" key="6">
    <source>
        <dbReference type="EMBL" id="SFC02878.1"/>
    </source>
</evidence>
<dbReference type="PANTHER" id="PTHR42852">
    <property type="entry name" value="THIOL:DISULFIDE INTERCHANGE PROTEIN DSBE"/>
    <property type="match status" value="1"/>
</dbReference>
<dbReference type="PROSITE" id="PS51352">
    <property type="entry name" value="THIOREDOXIN_2"/>
    <property type="match status" value="1"/>
</dbReference>
<dbReference type="InterPro" id="IPR036249">
    <property type="entry name" value="Thioredoxin-like_sf"/>
</dbReference>
<keyword evidence="7" id="KW-1185">Reference proteome</keyword>
<dbReference type="Proteomes" id="UP000199577">
    <property type="component" value="Unassembled WGS sequence"/>
</dbReference>
<dbReference type="InterPro" id="IPR017937">
    <property type="entry name" value="Thioredoxin_CS"/>
</dbReference>
<dbReference type="GO" id="GO:0017004">
    <property type="term" value="P:cytochrome complex assembly"/>
    <property type="evidence" value="ECO:0007669"/>
    <property type="project" value="UniProtKB-KW"/>
</dbReference>
<dbReference type="SUPFAM" id="SSF52833">
    <property type="entry name" value="Thioredoxin-like"/>
    <property type="match status" value="1"/>
</dbReference>
<dbReference type="PANTHER" id="PTHR42852:SF6">
    <property type="entry name" value="THIOL:DISULFIDE INTERCHANGE PROTEIN DSBE"/>
    <property type="match status" value="1"/>
</dbReference>
<dbReference type="GO" id="GO:0016491">
    <property type="term" value="F:oxidoreductase activity"/>
    <property type="evidence" value="ECO:0007669"/>
    <property type="project" value="InterPro"/>
</dbReference>
<protein>
    <submittedName>
        <fullName evidence="6">Peroxiredoxin</fullName>
    </submittedName>
</protein>
<evidence type="ECO:0000256" key="4">
    <source>
        <dbReference type="ARBA" id="ARBA00023284"/>
    </source>
</evidence>
<name>A0A1I1FZ50_9SPHI</name>
<sequence>MPANKLQMKKAVLIVMAALPVVGFGQEDFTITGKVGALNAPAMAYLSYRTEAGAVLDSATVSRGAFKFNGSVATPSRALVLLAHKGEDVRGMEDPDRVEIYLEKGAIRISAKDSLVNATVKGRKVNKDFAVYQKQRSAPLAKMEQLMSRYAGATDEQKQDPDFIGGLQTEAMAIQSEQKAIDFAFIRDNPGSVVSLDLLMPYVGSEPTADVVEPAFNRLSAALKNSEKGKAISAQLEQLKRIDIGAVAPDFTQPDTAGNPIALSSLRGKYVLIDFWASWCGPCRQENPNVVAAYHTFKDKNFTVFGVSLDRPGQKENWLKAIYNDGLEDWPHVSELKWWQSDVVKLYAIQGIPANFLLDPEGRIIAKNLRGEELHAKLAEVLD</sequence>
<dbReference type="OrthoDB" id="750178at2"/>
<dbReference type="AlphaFoldDB" id="A0A1I1FZ50"/>
<keyword evidence="4" id="KW-0676">Redox-active center</keyword>
<comment type="subcellular location">
    <subcellularLocation>
        <location evidence="1">Cell envelope</location>
    </subcellularLocation>
</comment>
<dbReference type="CDD" id="cd02966">
    <property type="entry name" value="TlpA_like_family"/>
    <property type="match status" value="1"/>
</dbReference>
<reference evidence="6 7" key="1">
    <citation type="submission" date="2016-10" db="EMBL/GenBank/DDBJ databases">
        <authorList>
            <person name="de Groot N.N."/>
        </authorList>
    </citation>
    <scope>NUCLEOTIDE SEQUENCE [LARGE SCALE GENOMIC DNA]</scope>
    <source>
        <strain evidence="6 7">DSM 22900</strain>
    </source>
</reference>
<dbReference type="Pfam" id="PF14289">
    <property type="entry name" value="DUF4369"/>
    <property type="match status" value="1"/>
</dbReference>
<proteinExistence type="predicted"/>
<dbReference type="Pfam" id="PF00578">
    <property type="entry name" value="AhpC-TSA"/>
    <property type="match status" value="1"/>
</dbReference>
<dbReference type="GO" id="GO:0016209">
    <property type="term" value="F:antioxidant activity"/>
    <property type="evidence" value="ECO:0007669"/>
    <property type="project" value="InterPro"/>
</dbReference>
<dbReference type="InterPro" id="IPR000866">
    <property type="entry name" value="AhpC/TSA"/>
</dbReference>
<feature type="domain" description="Thioredoxin" evidence="5">
    <location>
        <begin position="242"/>
        <end position="383"/>
    </location>
</feature>
<dbReference type="STRING" id="623281.SAMN05421747_103163"/>
<evidence type="ECO:0000256" key="2">
    <source>
        <dbReference type="ARBA" id="ARBA00022748"/>
    </source>
</evidence>
<evidence type="ECO:0000256" key="1">
    <source>
        <dbReference type="ARBA" id="ARBA00004196"/>
    </source>
</evidence>
<dbReference type="InterPro" id="IPR050553">
    <property type="entry name" value="Thioredoxin_ResA/DsbE_sf"/>
</dbReference>
<evidence type="ECO:0000259" key="5">
    <source>
        <dbReference type="PROSITE" id="PS51352"/>
    </source>
</evidence>
<keyword evidence="2" id="KW-0201">Cytochrome c-type biogenesis</keyword>
<evidence type="ECO:0000313" key="7">
    <source>
        <dbReference type="Proteomes" id="UP000199577"/>
    </source>
</evidence>
<evidence type="ECO:0000256" key="3">
    <source>
        <dbReference type="ARBA" id="ARBA00023157"/>
    </source>
</evidence>
<dbReference type="InterPro" id="IPR025380">
    <property type="entry name" value="DUF4369"/>
</dbReference>
<dbReference type="InterPro" id="IPR013766">
    <property type="entry name" value="Thioredoxin_domain"/>
</dbReference>
<dbReference type="PROSITE" id="PS00194">
    <property type="entry name" value="THIOREDOXIN_1"/>
    <property type="match status" value="1"/>
</dbReference>
<dbReference type="Gene3D" id="3.40.30.10">
    <property type="entry name" value="Glutaredoxin"/>
    <property type="match status" value="1"/>
</dbReference>
<dbReference type="EMBL" id="FOLL01000003">
    <property type="protein sequence ID" value="SFC02878.1"/>
    <property type="molecule type" value="Genomic_DNA"/>
</dbReference>
<organism evidence="6 7">
    <name type="scientific">Parapedobacter composti</name>
    <dbReference type="NCBI Taxonomy" id="623281"/>
    <lineage>
        <taxon>Bacteria</taxon>
        <taxon>Pseudomonadati</taxon>
        <taxon>Bacteroidota</taxon>
        <taxon>Sphingobacteriia</taxon>
        <taxon>Sphingobacteriales</taxon>
        <taxon>Sphingobacteriaceae</taxon>
        <taxon>Parapedobacter</taxon>
    </lineage>
</organism>
<keyword evidence="3" id="KW-1015">Disulfide bond</keyword>
<dbReference type="GO" id="GO:0030313">
    <property type="term" value="C:cell envelope"/>
    <property type="evidence" value="ECO:0007669"/>
    <property type="project" value="UniProtKB-SubCell"/>
</dbReference>
<gene>
    <name evidence="6" type="ORF">SAMN05421747_103163</name>
</gene>
<accession>A0A1I1FZ50</accession>